<proteinExistence type="predicted"/>
<keyword evidence="2" id="KW-1185">Reference proteome</keyword>
<accession>A0A9K3CZ01</accession>
<evidence type="ECO:0000313" key="1">
    <source>
        <dbReference type="EMBL" id="GIQ84610.1"/>
    </source>
</evidence>
<organism evidence="1 2">
    <name type="scientific">Kipferlia bialata</name>
    <dbReference type="NCBI Taxonomy" id="797122"/>
    <lineage>
        <taxon>Eukaryota</taxon>
        <taxon>Metamonada</taxon>
        <taxon>Carpediemonas-like organisms</taxon>
        <taxon>Kipferlia</taxon>
    </lineage>
</organism>
<gene>
    <name evidence="1" type="ORF">KIPB_006140</name>
</gene>
<protein>
    <submittedName>
        <fullName evidence="1">Uncharacterized protein</fullName>
    </submittedName>
</protein>
<dbReference type="AlphaFoldDB" id="A0A9K3CZ01"/>
<sequence length="388" mass="44272">MRLRSVGAYHRNFATGRDRVERAKTGRTPSLRVSSLAQGDTSQNRPDIDVGLFEYQLLRLDKDMHKWCEDTFSRQAPADSDVIPITHYTKNYKPGKLMGVYRVTEQSIFLSGTVSMERVIVPGMDGVQWRLAGEFTLIEPGTIVTMPFKTDRERLSDPELMGRIYWEELQQLAPAVARHLHEAVKPNINSGQRVSLDVNIVDGVVFAHKSGEAPSLSARERRERLLTRHILLSEATWKATHIQCDPGLQRDLAEVQSGYDSVVSRTRQQVKNQPQFSEVVCRTPRDERCSTARVSKVPPLVRPVDDDTISDDDLRKEIKRLEAQRDRRLKRLRQDRIYMHMVGIAYARAAENTTDPEAKQLMQDMLALYGRKVAEITKETLVSDSIYA</sequence>
<reference evidence="1 2" key="1">
    <citation type="journal article" date="2018" name="PLoS ONE">
        <title>The draft genome of Kipferlia bialata reveals reductive genome evolution in fornicate parasites.</title>
        <authorList>
            <person name="Tanifuji G."/>
            <person name="Takabayashi S."/>
            <person name="Kume K."/>
            <person name="Takagi M."/>
            <person name="Nakayama T."/>
            <person name="Kamikawa R."/>
            <person name="Inagaki Y."/>
            <person name="Hashimoto T."/>
        </authorList>
    </citation>
    <scope>NUCLEOTIDE SEQUENCE [LARGE SCALE GENOMIC DNA]</scope>
    <source>
        <strain evidence="1">NY0173</strain>
    </source>
</reference>
<evidence type="ECO:0000313" key="2">
    <source>
        <dbReference type="Proteomes" id="UP000265618"/>
    </source>
</evidence>
<dbReference type="Proteomes" id="UP000265618">
    <property type="component" value="Unassembled WGS sequence"/>
</dbReference>
<dbReference type="EMBL" id="BDIP01001541">
    <property type="protein sequence ID" value="GIQ84610.1"/>
    <property type="molecule type" value="Genomic_DNA"/>
</dbReference>
<comment type="caution">
    <text evidence="1">The sequence shown here is derived from an EMBL/GenBank/DDBJ whole genome shotgun (WGS) entry which is preliminary data.</text>
</comment>
<name>A0A9K3CZ01_9EUKA</name>